<gene>
    <name evidence="2" type="ORF">GCM10011572_50520</name>
</gene>
<feature type="region of interest" description="Disordered" evidence="1">
    <location>
        <begin position="12"/>
        <end position="76"/>
    </location>
</feature>
<feature type="compositionally biased region" description="Polar residues" evidence="1">
    <location>
        <begin position="57"/>
        <end position="76"/>
    </location>
</feature>
<protein>
    <submittedName>
        <fullName evidence="2">Uncharacterized protein</fullName>
    </submittedName>
</protein>
<accession>A0ABQ1LCG4</accession>
<organism evidence="2 3">
    <name type="scientific">Pseudoduganella buxea</name>
    <dbReference type="NCBI Taxonomy" id="1949069"/>
    <lineage>
        <taxon>Bacteria</taxon>
        <taxon>Pseudomonadati</taxon>
        <taxon>Pseudomonadota</taxon>
        <taxon>Betaproteobacteria</taxon>
        <taxon>Burkholderiales</taxon>
        <taxon>Oxalobacteraceae</taxon>
        <taxon>Telluria group</taxon>
        <taxon>Pseudoduganella</taxon>
    </lineage>
</organism>
<evidence type="ECO:0000313" key="2">
    <source>
        <dbReference type="EMBL" id="GGC22932.1"/>
    </source>
</evidence>
<dbReference type="Proteomes" id="UP000622638">
    <property type="component" value="Unassembled WGS sequence"/>
</dbReference>
<evidence type="ECO:0000256" key="1">
    <source>
        <dbReference type="SAM" id="MobiDB-lite"/>
    </source>
</evidence>
<comment type="caution">
    <text evidence="2">The sequence shown here is derived from an EMBL/GenBank/DDBJ whole genome shotgun (WGS) entry which is preliminary data.</text>
</comment>
<sequence>MVGGTLRFLADVVTSPPEFEEEPATAAVQRLSKKPSPSEQQKKQVKQAGPVKHQAKASESSQESPSADGQAQASVK</sequence>
<proteinExistence type="predicted"/>
<reference evidence="3" key="1">
    <citation type="journal article" date="2019" name="Int. J. Syst. Evol. Microbiol.">
        <title>The Global Catalogue of Microorganisms (GCM) 10K type strain sequencing project: providing services to taxonomists for standard genome sequencing and annotation.</title>
        <authorList>
            <consortium name="The Broad Institute Genomics Platform"/>
            <consortium name="The Broad Institute Genome Sequencing Center for Infectious Disease"/>
            <person name="Wu L."/>
            <person name="Ma J."/>
        </authorList>
    </citation>
    <scope>NUCLEOTIDE SEQUENCE [LARGE SCALE GENOMIC DNA]</scope>
    <source>
        <strain evidence="3">CGMCC 1.15931</strain>
    </source>
</reference>
<keyword evidence="3" id="KW-1185">Reference proteome</keyword>
<evidence type="ECO:0000313" key="3">
    <source>
        <dbReference type="Proteomes" id="UP000622638"/>
    </source>
</evidence>
<dbReference type="EMBL" id="BMKG01000035">
    <property type="protein sequence ID" value="GGC22932.1"/>
    <property type="molecule type" value="Genomic_DNA"/>
</dbReference>
<name>A0ABQ1LCG4_9BURK</name>